<protein>
    <recommendedName>
        <fullName evidence="4">Nuclear transport factor 2 family protein</fullName>
    </recommendedName>
</protein>
<evidence type="ECO:0000313" key="3">
    <source>
        <dbReference type="Proteomes" id="UP001501083"/>
    </source>
</evidence>
<proteinExistence type="predicted"/>
<feature type="chain" id="PRO_5046649897" description="Nuclear transport factor 2 family protein" evidence="1">
    <location>
        <begin position="25"/>
        <end position="170"/>
    </location>
</feature>
<accession>A0ABP9LHC3</accession>
<dbReference type="InterPro" id="IPR032710">
    <property type="entry name" value="NTF2-like_dom_sf"/>
</dbReference>
<dbReference type="EMBL" id="BAABKY010000002">
    <property type="protein sequence ID" value="GAA5076102.1"/>
    <property type="molecule type" value="Genomic_DNA"/>
</dbReference>
<dbReference type="Gene3D" id="3.10.450.50">
    <property type="match status" value="1"/>
</dbReference>
<comment type="caution">
    <text evidence="2">The sequence shown here is derived from an EMBL/GenBank/DDBJ whole genome shotgun (WGS) entry which is preliminary data.</text>
</comment>
<evidence type="ECO:0000256" key="1">
    <source>
        <dbReference type="SAM" id="SignalP"/>
    </source>
</evidence>
<keyword evidence="3" id="KW-1185">Reference proteome</keyword>
<sequence>MRLSSLIHASALAFALAFAVPAHAAPDDAGIRATIESFRTAIIDKDRERFLGLFVQQDVPWQSVLEDRSLAQLQTTRPQAVKARFKQENNPVAFIDGIVASKNASEETFSNVRIDSDGDVATVNFDYTFLSNGTATNWGKECWLMVRTEAGWKITSLAYSVILPPAKNAD</sequence>
<dbReference type="Proteomes" id="UP001501083">
    <property type="component" value="Unassembled WGS sequence"/>
</dbReference>
<organism evidence="2 3">
    <name type="scientific">Lysobacter panacisoli</name>
    <dbReference type="NCBI Taxonomy" id="1255263"/>
    <lineage>
        <taxon>Bacteria</taxon>
        <taxon>Pseudomonadati</taxon>
        <taxon>Pseudomonadota</taxon>
        <taxon>Gammaproteobacteria</taxon>
        <taxon>Lysobacterales</taxon>
        <taxon>Lysobacteraceae</taxon>
        <taxon>Lysobacter</taxon>
    </lineage>
</organism>
<name>A0ABP9LHC3_9GAMM</name>
<dbReference type="RefSeq" id="WP_158985517.1">
    <property type="nucleotide sequence ID" value="NZ_BAABKY010000002.1"/>
</dbReference>
<evidence type="ECO:0008006" key="4">
    <source>
        <dbReference type="Google" id="ProtNLM"/>
    </source>
</evidence>
<gene>
    <name evidence="2" type="ORF">GCM10025759_20400</name>
</gene>
<dbReference type="SUPFAM" id="SSF54427">
    <property type="entry name" value="NTF2-like"/>
    <property type="match status" value="1"/>
</dbReference>
<feature type="signal peptide" evidence="1">
    <location>
        <begin position="1"/>
        <end position="24"/>
    </location>
</feature>
<keyword evidence="1" id="KW-0732">Signal</keyword>
<reference evidence="3" key="1">
    <citation type="journal article" date="2019" name="Int. J. Syst. Evol. Microbiol.">
        <title>The Global Catalogue of Microorganisms (GCM) 10K type strain sequencing project: providing services to taxonomists for standard genome sequencing and annotation.</title>
        <authorList>
            <consortium name="The Broad Institute Genomics Platform"/>
            <consortium name="The Broad Institute Genome Sequencing Center for Infectious Disease"/>
            <person name="Wu L."/>
            <person name="Ma J."/>
        </authorList>
    </citation>
    <scope>NUCLEOTIDE SEQUENCE [LARGE SCALE GENOMIC DNA]</scope>
    <source>
        <strain evidence="3">JCM 19212</strain>
    </source>
</reference>
<evidence type="ECO:0000313" key="2">
    <source>
        <dbReference type="EMBL" id="GAA5076102.1"/>
    </source>
</evidence>